<accession>A0A2H3JG98</accession>
<gene>
    <name evidence="2" type="ORF">WOLCODRAFT_162907</name>
</gene>
<organism evidence="2 3">
    <name type="scientific">Wolfiporia cocos (strain MD-104)</name>
    <name type="common">Brown rot fungus</name>
    <dbReference type="NCBI Taxonomy" id="742152"/>
    <lineage>
        <taxon>Eukaryota</taxon>
        <taxon>Fungi</taxon>
        <taxon>Dikarya</taxon>
        <taxon>Basidiomycota</taxon>
        <taxon>Agaricomycotina</taxon>
        <taxon>Agaricomycetes</taxon>
        <taxon>Polyporales</taxon>
        <taxon>Phaeolaceae</taxon>
        <taxon>Wolfiporia</taxon>
    </lineage>
</organism>
<reference evidence="2 3" key="1">
    <citation type="journal article" date="2012" name="Science">
        <title>The Paleozoic origin of enzymatic lignin decomposition reconstructed from 31 fungal genomes.</title>
        <authorList>
            <person name="Floudas D."/>
            <person name="Binder M."/>
            <person name="Riley R."/>
            <person name="Barry K."/>
            <person name="Blanchette R.A."/>
            <person name="Henrissat B."/>
            <person name="Martinez A.T."/>
            <person name="Otillar R."/>
            <person name="Spatafora J.W."/>
            <person name="Yadav J.S."/>
            <person name="Aerts A."/>
            <person name="Benoit I."/>
            <person name="Boyd A."/>
            <person name="Carlson A."/>
            <person name="Copeland A."/>
            <person name="Coutinho P.M."/>
            <person name="de Vries R.P."/>
            <person name="Ferreira P."/>
            <person name="Findley K."/>
            <person name="Foster B."/>
            <person name="Gaskell J."/>
            <person name="Glotzer D."/>
            <person name="Gorecki P."/>
            <person name="Heitman J."/>
            <person name="Hesse C."/>
            <person name="Hori C."/>
            <person name="Igarashi K."/>
            <person name="Jurgens J.A."/>
            <person name="Kallen N."/>
            <person name="Kersten P."/>
            <person name="Kohler A."/>
            <person name="Kuees U."/>
            <person name="Kumar T.K.A."/>
            <person name="Kuo A."/>
            <person name="LaButti K."/>
            <person name="Larrondo L.F."/>
            <person name="Lindquist E."/>
            <person name="Ling A."/>
            <person name="Lombard V."/>
            <person name="Lucas S."/>
            <person name="Lundell T."/>
            <person name="Martin R."/>
            <person name="McLaughlin D.J."/>
            <person name="Morgenstern I."/>
            <person name="Morin E."/>
            <person name="Murat C."/>
            <person name="Nagy L.G."/>
            <person name="Nolan M."/>
            <person name="Ohm R.A."/>
            <person name="Patyshakuliyeva A."/>
            <person name="Rokas A."/>
            <person name="Ruiz-Duenas F.J."/>
            <person name="Sabat G."/>
            <person name="Salamov A."/>
            <person name="Samejima M."/>
            <person name="Schmutz J."/>
            <person name="Slot J.C."/>
            <person name="St John F."/>
            <person name="Stenlid J."/>
            <person name="Sun H."/>
            <person name="Sun S."/>
            <person name="Syed K."/>
            <person name="Tsang A."/>
            <person name="Wiebenga A."/>
            <person name="Young D."/>
            <person name="Pisabarro A."/>
            <person name="Eastwood D.C."/>
            <person name="Martin F."/>
            <person name="Cullen D."/>
            <person name="Grigoriev I.V."/>
            <person name="Hibbett D.S."/>
        </authorList>
    </citation>
    <scope>NUCLEOTIDE SEQUENCE [LARGE SCALE GENOMIC DNA]</scope>
    <source>
        <strain evidence="2 3">MD-104</strain>
    </source>
</reference>
<protein>
    <submittedName>
        <fullName evidence="2">Uncharacterized protein</fullName>
    </submittedName>
</protein>
<sequence>MTGDRLATRYVREHRRAHEGASTPSHALLSQHSPNLESSCGSTRSSPLLPHPMLASQPVALWADQPRRAAPHFPHVQGFCALTPGLWARARLAPIRAIPLAASVDCGRSALRRDSGGEASCCAVLPGQLDCSTHQVASFWVGGSMSRLPVRSTRVAWEALLMKRLVDSWSLWSSVNQASEWEQAQLRALTGRGMGSV</sequence>
<proteinExistence type="predicted"/>
<keyword evidence="3" id="KW-1185">Reference proteome</keyword>
<name>A0A2H3JG98_WOLCO</name>
<feature type="region of interest" description="Disordered" evidence="1">
    <location>
        <begin position="14"/>
        <end position="47"/>
    </location>
</feature>
<dbReference type="AlphaFoldDB" id="A0A2H3JG98"/>
<dbReference type="Proteomes" id="UP000218811">
    <property type="component" value="Unassembled WGS sequence"/>
</dbReference>
<evidence type="ECO:0000313" key="2">
    <source>
        <dbReference type="EMBL" id="PCH41222.1"/>
    </source>
</evidence>
<dbReference type="EMBL" id="KB468113">
    <property type="protein sequence ID" value="PCH41222.1"/>
    <property type="molecule type" value="Genomic_DNA"/>
</dbReference>
<feature type="compositionally biased region" description="Polar residues" evidence="1">
    <location>
        <begin position="22"/>
        <end position="46"/>
    </location>
</feature>
<evidence type="ECO:0000313" key="3">
    <source>
        <dbReference type="Proteomes" id="UP000218811"/>
    </source>
</evidence>
<evidence type="ECO:0000256" key="1">
    <source>
        <dbReference type="SAM" id="MobiDB-lite"/>
    </source>
</evidence>